<dbReference type="HOGENOM" id="CLU_065614_2_1_1"/>
<dbReference type="Proteomes" id="UP000054279">
    <property type="component" value="Unassembled WGS sequence"/>
</dbReference>
<keyword evidence="3" id="KW-1185">Reference proteome</keyword>
<protein>
    <submittedName>
        <fullName evidence="2">Uncharacterized protein</fullName>
    </submittedName>
</protein>
<accession>A0A0C9VKQ0</accession>
<dbReference type="AlphaFoldDB" id="A0A0C9VKQ0"/>
<reference evidence="2 3" key="1">
    <citation type="submission" date="2014-06" db="EMBL/GenBank/DDBJ databases">
        <title>Evolutionary Origins and Diversification of the Mycorrhizal Mutualists.</title>
        <authorList>
            <consortium name="DOE Joint Genome Institute"/>
            <consortium name="Mycorrhizal Genomics Consortium"/>
            <person name="Kohler A."/>
            <person name="Kuo A."/>
            <person name="Nagy L.G."/>
            <person name="Floudas D."/>
            <person name="Copeland A."/>
            <person name="Barry K.W."/>
            <person name="Cichocki N."/>
            <person name="Veneault-Fourrey C."/>
            <person name="LaButti K."/>
            <person name="Lindquist E.A."/>
            <person name="Lipzen A."/>
            <person name="Lundell T."/>
            <person name="Morin E."/>
            <person name="Murat C."/>
            <person name="Riley R."/>
            <person name="Ohm R."/>
            <person name="Sun H."/>
            <person name="Tunlid A."/>
            <person name="Henrissat B."/>
            <person name="Grigoriev I.V."/>
            <person name="Hibbett D.S."/>
            <person name="Martin F."/>
        </authorList>
    </citation>
    <scope>NUCLEOTIDE SEQUENCE [LARGE SCALE GENOMIC DNA]</scope>
    <source>
        <strain evidence="2 3">SS14</strain>
    </source>
</reference>
<evidence type="ECO:0000313" key="3">
    <source>
        <dbReference type="Proteomes" id="UP000054279"/>
    </source>
</evidence>
<name>A0A0C9VKQ0_SPHS4</name>
<feature type="compositionally biased region" description="Polar residues" evidence="1">
    <location>
        <begin position="39"/>
        <end position="56"/>
    </location>
</feature>
<gene>
    <name evidence="2" type="ORF">M422DRAFT_259229</name>
</gene>
<feature type="compositionally biased region" description="Low complexity" evidence="1">
    <location>
        <begin position="67"/>
        <end position="79"/>
    </location>
</feature>
<sequence length="196" mass="21737">MPPIRTGSEVKPRVKRIFPPITNRLSLSPERSPSPPLLTLNQQITVPTAISESTSAWRGRRGGGNSARGSRSNNNGRASTPMIGDSPDPDIIPENRRVPKPRGEVGHPGSNGYSLLSVLSWDKTVYTTIQKAVHEQADAHLNTTVGISKQPDDLVLRVLQKVAHRFLILGKYDGYWPARDMLKLYLKNKSERAWRG</sequence>
<organism evidence="2 3">
    <name type="scientific">Sphaerobolus stellatus (strain SS14)</name>
    <dbReference type="NCBI Taxonomy" id="990650"/>
    <lineage>
        <taxon>Eukaryota</taxon>
        <taxon>Fungi</taxon>
        <taxon>Dikarya</taxon>
        <taxon>Basidiomycota</taxon>
        <taxon>Agaricomycotina</taxon>
        <taxon>Agaricomycetes</taxon>
        <taxon>Phallomycetidae</taxon>
        <taxon>Geastrales</taxon>
        <taxon>Sphaerobolaceae</taxon>
        <taxon>Sphaerobolus</taxon>
    </lineage>
</organism>
<feature type="region of interest" description="Disordered" evidence="1">
    <location>
        <begin position="1"/>
        <end position="109"/>
    </location>
</feature>
<dbReference type="OrthoDB" id="2686745at2759"/>
<feature type="compositionally biased region" description="Basic and acidic residues" evidence="1">
    <location>
        <begin position="93"/>
        <end position="105"/>
    </location>
</feature>
<evidence type="ECO:0000256" key="1">
    <source>
        <dbReference type="SAM" id="MobiDB-lite"/>
    </source>
</evidence>
<proteinExistence type="predicted"/>
<evidence type="ECO:0000313" key="2">
    <source>
        <dbReference type="EMBL" id="KIJ38081.1"/>
    </source>
</evidence>
<dbReference type="EMBL" id="KN837163">
    <property type="protein sequence ID" value="KIJ38081.1"/>
    <property type="molecule type" value="Genomic_DNA"/>
</dbReference>